<dbReference type="AlphaFoldDB" id="A0A1Y6CXG0"/>
<keyword evidence="11" id="KW-1185">Reference proteome</keyword>
<dbReference type="GO" id="GO:0016887">
    <property type="term" value="F:ATP hydrolysis activity"/>
    <property type="evidence" value="ECO:0007669"/>
    <property type="project" value="InterPro"/>
</dbReference>
<dbReference type="OrthoDB" id="9806127at2"/>
<keyword evidence="5 7" id="KW-1133">Transmembrane helix</keyword>
<feature type="domain" description="ABC transporter" evidence="8">
    <location>
        <begin position="322"/>
        <end position="558"/>
    </location>
</feature>
<dbReference type="InterPro" id="IPR011527">
    <property type="entry name" value="ABC1_TM_dom"/>
</dbReference>
<evidence type="ECO:0000256" key="3">
    <source>
        <dbReference type="ARBA" id="ARBA00022741"/>
    </source>
</evidence>
<dbReference type="GO" id="GO:0030253">
    <property type="term" value="P:protein secretion by the type I secretion system"/>
    <property type="evidence" value="ECO:0007669"/>
    <property type="project" value="InterPro"/>
</dbReference>
<protein>
    <submittedName>
        <fullName evidence="10">ATP-binding cassette, subfamily C, exporter for protease/lipase</fullName>
    </submittedName>
</protein>
<organism evidence="10 11">
    <name type="scientific">Methylomagnum ishizawai</name>
    <dbReference type="NCBI Taxonomy" id="1760988"/>
    <lineage>
        <taxon>Bacteria</taxon>
        <taxon>Pseudomonadati</taxon>
        <taxon>Pseudomonadota</taxon>
        <taxon>Gammaproteobacteria</taxon>
        <taxon>Methylococcales</taxon>
        <taxon>Methylococcaceae</taxon>
        <taxon>Methylomagnum</taxon>
    </lineage>
</organism>
<evidence type="ECO:0000256" key="6">
    <source>
        <dbReference type="ARBA" id="ARBA00023136"/>
    </source>
</evidence>
<feature type="transmembrane region" description="Helical" evidence="7">
    <location>
        <begin position="50"/>
        <end position="68"/>
    </location>
</feature>
<dbReference type="PANTHER" id="PTHR24221:SF647">
    <property type="entry name" value="BLL6336 PROTEIN"/>
    <property type="match status" value="1"/>
</dbReference>
<keyword evidence="2 7" id="KW-0812">Transmembrane</keyword>
<evidence type="ECO:0000313" key="10">
    <source>
        <dbReference type="EMBL" id="SMF95041.1"/>
    </source>
</evidence>
<keyword evidence="10" id="KW-0645">Protease</keyword>
<dbReference type="GO" id="GO:0034040">
    <property type="term" value="F:ATPase-coupled lipid transmembrane transporter activity"/>
    <property type="evidence" value="ECO:0007669"/>
    <property type="project" value="TreeGrafter"/>
</dbReference>
<dbReference type="STRING" id="1760988.SAMN02949497_2385"/>
<dbReference type="InterPro" id="IPR003439">
    <property type="entry name" value="ABC_transporter-like_ATP-bd"/>
</dbReference>
<dbReference type="SMART" id="SM00382">
    <property type="entry name" value="AAA"/>
    <property type="match status" value="1"/>
</dbReference>
<keyword evidence="6 7" id="KW-0472">Membrane</keyword>
<dbReference type="EMBL" id="FXAM01000001">
    <property type="protein sequence ID" value="SMF95041.1"/>
    <property type="molecule type" value="Genomic_DNA"/>
</dbReference>
<dbReference type="GO" id="GO:0008233">
    <property type="term" value="F:peptidase activity"/>
    <property type="evidence" value="ECO:0007669"/>
    <property type="project" value="UniProtKB-KW"/>
</dbReference>
<proteinExistence type="predicted"/>
<keyword evidence="3" id="KW-0547">Nucleotide-binding</keyword>
<evidence type="ECO:0000256" key="2">
    <source>
        <dbReference type="ARBA" id="ARBA00022692"/>
    </source>
</evidence>
<dbReference type="Gene3D" id="1.20.1560.10">
    <property type="entry name" value="ABC transporter type 1, transmembrane domain"/>
    <property type="match status" value="1"/>
</dbReference>
<reference evidence="10 11" key="1">
    <citation type="submission" date="2016-12" db="EMBL/GenBank/DDBJ databases">
        <authorList>
            <person name="Song W.-J."/>
            <person name="Kurnit D.M."/>
        </authorList>
    </citation>
    <scope>NUCLEOTIDE SEQUENCE [LARGE SCALE GENOMIC DNA]</scope>
    <source>
        <strain evidence="10 11">175</strain>
    </source>
</reference>
<evidence type="ECO:0000256" key="1">
    <source>
        <dbReference type="ARBA" id="ARBA00004651"/>
    </source>
</evidence>
<dbReference type="InterPro" id="IPR036640">
    <property type="entry name" value="ABC1_TM_sf"/>
</dbReference>
<dbReference type="SUPFAM" id="SSF52540">
    <property type="entry name" value="P-loop containing nucleoside triphosphate hydrolases"/>
    <property type="match status" value="1"/>
</dbReference>
<dbReference type="InterPro" id="IPR039421">
    <property type="entry name" value="Type_1_exporter"/>
</dbReference>
<evidence type="ECO:0000256" key="5">
    <source>
        <dbReference type="ARBA" id="ARBA00022989"/>
    </source>
</evidence>
<dbReference type="NCBIfam" id="TIGR01842">
    <property type="entry name" value="type_I_sec_PrtD"/>
    <property type="match status" value="1"/>
</dbReference>
<dbReference type="InterPro" id="IPR017871">
    <property type="entry name" value="ABC_transporter-like_CS"/>
</dbReference>
<dbReference type="GO" id="GO:0005886">
    <property type="term" value="C:plasma membrane"/>
    <property type="evidence" value="ECO:0007669"/>
    <property type="project" value="UniProtKB-SubCell"/>
</dbReference>
<keyword evidence="4 10" id="KW-0067">ATP-binding</keyword>
<evidence type="ECO:0000313" key="11">
    <source>
        <dbReference type="Proteomes" id="UP000192923"/>
    </source>
</evidence>
<comment type="subcellular location">
    <subcellularLocation>
        <location evidence="1">Cell membrane</location>
        <topology evidence="1">Multi-pass membrane protein</topology>
    </subcellularLocation>
</comment>
<dbReference type="Pfam" id="PF00664">
    <property type="entry name" value="ABC_membrane"/>
    <property type="match status" value="1"/>
</dbReference>
<dbReference type="GO" id="GO:0030256">
    <property type="term" value="C:type I protein secretion system complex"/>
    <property type="evidence" value="ECO:0007669"/>
    <property type="project" value="InterPro"/>
</dbReference>
<evidence type="ECO:0000259" key="8">
    <source>
        <dbReference type="PROSITE" id="PS50893"/>
    </source>
</evidence>
<accession>A0A1Y6CXG0</accession>
<gene>
    <name evidence="10" type="ORF">SAMN02949497_2385</name>
</gene>
<dbReference type="Proteomes" id="UP000192923">
    <property type="component" value="Unassembled WGS sequence"/>
</dbReference>
<dbReference type="InterPro" id="IPR003593">
    <property type="entry name" value="AAA+_ATPase"/>
</dbReference>
<dbReference type="SUPFAM" id="SSF90123">
    <property type="entry name" value="ABC transporter transmembrane region"/>
    <property type="match status" value="1"/>
</dbReference>
<keyword evidence="10" id="KW-0378">Hydrolase</keyword>
<dbReference type="PROSITE" id="PS00211">
    <property type="entry name" value="ABC_TRANSPORTER_1"/>
    <property type="match status" value="1"/>
</dbReference>
<dbReference type="PROSITE" id="PS50893">
    <property type="entry name" value="ABC_TRANSPORTER_2"/>
    <property type="match status" value="1"/>
</dbReference>
<sequence length="571" mass="62902">MTPREVVSNCRGFFFYLAIFSFVVNLFALATPLYMMTVFDRVLTSRSNSTLMVITLIFMFALAIQAVLESLRSRLFKQLGDTIYSKLRQPVFDTILRFKRQGEGDKHAMEDLDIIKNFMSGVGLKAAFEIPWIPVFLLVLWAFHPALCMIAVGTSVVLFALTWLEDVITSKNQKEANLKQRESNDLMGHILKNAEVVGALAMQENVQSRWSKVNDQYLEQARITLQRVGTIISVSFFVKQVLHILAMGTAAYLVINVQGVTSGVMIASTMLMGRAISPILNVLGAWRSFLNFRLSYARLEELLKDRLWMNEGLRHAPPEGHLSVESLLFFLDRDRTILNGVNFKLEAGEVLGVIGSSGSGKSSLARLMVGIYQPSDGSVRLDGADIFHWAQHGLGEHIGYLPQEQQLFPGSVAENIARMGDAYGKVADVVQAAKRAGAHDMILRLPKGYDTDIGVAGNKLSGGQRQLVAFARALFGRPRFIVLDEPNTFLDGQSELVLLATVRDLKAEGATVVIVSHKPSLLQDADKILVLGQGKQLMFGPREEIMRRLGHVSGVVAPASEIPALGSGIAA</sequence>
<dbReference type="Gene3D" id="3.40.50.300">
    <property type="entry name" value="P-loop containing nucleotide triphosphate hydrolases"/>
    <property type="match status" value="1"/>
</dbReference>
<evidence type="ECO:0000256" key="4">
    <source>
        <dbReference type="ARBA" id="ARBA00022840"/>
    </source>
</evidence>
<evidence type="ECO:0000259" key="9">
    <source>
        <dbReference type="PROSITE" id="PS50929"/>
    </source>
</evidence>
<dbReference type="InterPro" id="IPR027417">
    <property type="entry name" value="P-loop_NTPase"/>
</dbReference>
<dbReference type="PANTHER" id="PTHR24221">
    <property type="entry name" value="ATP-BINDING CASSETTE SUB-FAMILY B"/>
    <property type="match status" value="1"/>
</dbReference>
<name>A0A1Y6CXG0_9GAMM</name>
<dbReference type="Pfam" id="PF00005">
    <property type="entry name" value="ABC_tran"/>
    <property type="match status" value="1"/>
</dbReference>
<dbReference type="GO" id="GO:0006508">
    <property type="term" value="P:proteolysis"/>
    <property type="evidence" value="ECO:0007669"/>
    <property type="project" value="UniProtKB-KW"/>
</dbReference>
<feature type="domain" description="ABC transmembrane type-1" evidence="9">
    <location>
        <begin position="17"/>
        <end position="291"/>
    </location>
</feature>
<evidence type="ECO:0000256" key="7">
    <source>
        <dbReference type="SAM" id="Phobius"/>
    </source>
</evidence>
<dbReference type="GO" id="GO:0140359">
    <property type="term" value="F:ABC-type transporter activity"/>
    <property type="evidence" value="ECO:0007669"/>
    <property type="project" value="InterPro"/>
</dbReference>
<feature type="transmembrane region" description="Helical" evidence="7">
    <location>
        <begin position="135"/>
        <end position="164"/>
    </location>
</feature>
<dbReference type="RefSeq" id="WP_085212937.1">
    <property type="nucleotide sequence ID" value="NZ_FXAM01000001.1"/>
</dbReference>
<dbReference type="PROSITE" id="PS50929">
    <property type="entry name" value="ABC_TM1F"/>
    <property type="match status" value="1"/>
</dbReference>
<feature type="transmembrane region" description="Helical" evidence="7">
    <location>
        <begin position="12"/>
        <end position="30"/>
    </location>
</feature>
<dbReference type="GO" id="GO:0005524">
    <property type="term" value="F:ATP binding"/>
    <property type="evidence" value="ECO:0007669"/>
    <property type="project" value="UniProtKB-KW"/>
</dbReference>
<dbReference type="InterPro" id="IPR010128">
    <property type="entry name" value="ATPase_T1SS_PrtD-like"/>
</dbReference>